<protein>
    <submittedName>
        <fullName evidence="8">ABC transporter, ATP-binding protein</fullName>
    </submittedName>
</protein>
<evidence type="ECO:0000256" key="6">
    <source>
        <dbReference type="ARBA" id="ARBA00023251"/>
    </source>
</evidence>
<keyword evidence="4" id="KW-0547">Nucleotide-binding</keyword>
<dbReference type="GO" id="GO:0046677">
    <property type="term" value="P:response to antibiotic"/>
    <property type="evidence" value="ECO:0007669"/>
    <property type="project" value="UniProtKB-KW"/>
</dbReference>
<dbReference type="PROSITE" id="PS00211">
    <property type="entry name" value="ABC_TRANSPORTER_1"/>
    <property type="match status" value="1"/>
</dbReference>
<dbReference type="GO" id="GO:0016887">
    <property type="term" value="F:ATP hydrolysis activity"/>
    <property type="evidence" value="ECO:0007669"/>
    <property type="project" value="InterPro"/>
</dbReference>
<keyword evidence="5 8" id="KW-0067">ATP-binding</keyword>
<evidence type="ECO:0000256" key="2">
    <source>
        <dbReference type="ARBA" id="ARBA00005417"/>
    </source>
</evidence>
<comment type="similarity">
    <text evidence="2">Belongs to the ABC transporter superfamily.</text>
</comment>
<dbReference type="Proteomes" id="UP000035645">
    <property type="component" value="Unassembled WGS sequence"/>
</dbReference>
<dbReference type="PANTHER" id="PTHR42711:SF5">
    <property type="entry name" value="ABC TRANSPORTER ATP-BINDING PROTEIN NATA"/>
    <property type="match status" value="1"/>
</dbReference>
<dbReference type="Pfam" id="PF00005">
    <property type="entry name" value="ABC_tran"/>
    <property type="match status" value="1"/>
</dbReference>
<dbReference type="InterPro" id="IPR003439">
    <property type="entry name" value="ABC_transporter-like_ATP-bd"/>
</dbReference>
<evidence type="ECO:0000256" key="1">
    <source>
        <dbReference type="ARBA" id="ARBA00004202"/>
    </source>
</evidence>
<reference evidence="8 9" key="2">
    <citation type="submission" date="2015-01" db="EMBL/GenBank/DDBJ databases">
        <title>Genome sequence of a Bifidobacterium animalis strain.</title>
        <authorList>
            <person name="Bogovic-Matijasic B."/>
            <person name="Hacin B."/>
            <person name="Citar M."/>
            <person name="Svigelj K."/>
            <person name="Stempelj M."/>
            <person name="Rogelj I."/>
        </authorList>
    </citation>
    <scope>NUCLEOTIDE SEQUENCE [LARGE SCALE GENOMIC DNA]</scope>
    <source>
        <strain evidence="8 9">IM386</strain>
    </source>
</reference>
<dbReference type="EMBL" id="CBUQ010000007">
    <property type="protein sequence ID" value="CDI67736.1"/>
    <property type="molecule type" value="Genomic_DNA"/>
</dbReference>
<dbReference type="InterPro" id="IPR003593">
    <property type="entry name" value="AAA+_ATPase"/>
</dbReference>
<dbReference type="InterPro" id="IPR027417">
    <property type="entry name" value="P-loop_NTPase"/>
</dbReference>
<dbReference type="PANTHER" id="PTHR42711">
    <property type="entry name" value="ABC TRANSPORTER ATP-BINDING PROTEIN"/>
    <property type="match status" value="1"/>
</dbReference>
<comment type="caution">
    <text evidence="8">The sequence shown here is derived from an EMBL/GenBank/DDBJ whole genome shotgun (WGS) entry which is preliminary data.</text>
</comment>
<dbReference type="InterPro" id="IPR050763">
    <property type="entry name" value="ABC_transporter_ATP-binding"/>
</dbReference>
<reference evidence="8 9" key="1">
    <citation type="submission" date="2013-10" db="EMBL/GenBank/DDBJ databases">
        <authorList>
            <person name="Manrique M."/>
        </authorList>
    </citation>
    <scope>NUCLEOTIDE SEQUENCE [LARGE SCALE GENOMIC DNA]</scope>
    <source>
        <strain evidence="8 9">IM386</strain>
    </source>
</reference>
<dbReference type="SUPFAM" id="SSF52540">
    <property type="entry name" value="P-loop containing nucleoside triphosphate hydrolases"/>
    <property type="match status" value="1"/>
</dbReference>
<dbReference type="GO" id="GO:0005524">
    <property type="term" value="F:ATP binding"/>
    <property type="evidence" value="ECO:0007669"/>
    <property type="project" value="UniProtKB-KW"/>
</dbReference>
<dbReference type="SMART" id="SM00382">
    <property type="entry name" value="AAA"/>
    <property type="match status" value="1"/>
</dbReference>
<dbReference type="PROSITE" id="PS50893">
    <property type="entry name" value="ABC_TRANSPORTER_2"/>
    <property type="match status" value="1"/>
</dbReference>
<organism evidence="8 9">
    <name type="scientific">Bifidobacterium animalis subsp. animalis IM386</name>
    <dbReference type="NCBI Taxonomy" id="1402194"/>
    <lineage>
        <taxon>Bacteria</taxon>
        <taxon>Bacillati</taxon>
        <taxon>Actinomycetota</taxon>
        <taxon>Actinomycetes</taxon>
        <taxon>Bifidobacteriales</taxon>
        <taxon>Bifidobacteriaceae</taxon>
        <taxon>Bifidobacterium</taxon>
    </lineage>
</organism>
<keyword evidence="3" id="KW-0813">Transport</keyword>
<accession>A0AAV2W3X8</accession>
<sequence>MTKTFGSLTAVDKLNITVAQGEIFALLGVNGAGKTTTISMLCGLTKPTSGNAYLLGESILADAKRIKPQINLSPQETAVAPNLSVAENLRLIAGIYGQTVRQAKASAQQALDEFGLTAVATQKAHTLSGGMQRRLSIAMGLITNPKILFLDEPTVGLDVFARRELWNVIKGLKGQVTILLTTHYLEEVEALADRIAIMVTGRIIAVGTLAELKKQSGEDSLEDAFVKLAGGNNELA</sequence>
<dbReference type="AlphaFoldDB" id="A0AAV2W3X8"/>
<evidence type="ECO:0000256" key="4">
    <source>
        <dbReference type="ARBA" id="ARBA00022741"/>
    </source>
</evidence>
<dbReference type="InterPro" id="IPR017871">
    <property type="entry name" value="ABC_transporter-like_CS"/>
</dbReference>
<feature type="domain" description="ABC transporter" evidence="7">
    <location>
        <begin position="2"/>
        <end position="225"/>
    </location>
</feature>
<evidence type="ECO:0000313" key="8">
    <source>
        <dbReference type="EMBL" id="CDI67736.1"/>
    </source>
</evidence>
<dbReference type="CDD" id="cd03263">
    <property type="entry name" value="ABC_subfamily_A"/>
    <property type="match status" value="1"/>
</dbReference>
<comment type="subcellular location">
    <subcellularLocation>
        <location evidence="1">Cell membrane</location>
        <topology evidence="1">Peripheral membrane protein</topology>
    </subcellularLocation>
</comment>
<keyword evidence="6" id="KW-0046">Antibiotic resistance</keyword>
<evidence type="ECO:0000259" key="7">
    <source>
        <dbReference type="PROSITE" id="PS50893"/>
    </source>
</evidence>
<dbReference type="Gene3D" id="3.40.50.300">
    <property type="entry name" value="P-loop containing nucleotide triphosphate hydrolases"/>
    <property type="match status" value="1"/>
</dbReference>
<evidence type="ECO:0000313" key="9">
    <source>
        <dbReference type="Proteomes" id="UP000035645"/>
    </source>
</evidence>
<dbReference type="GO" id="GO:0005886">
    <property type="term" value="C:plasma membrane"/>
    <property type="evidence" value="ECO:0007669"/>
    <property type="project" value="UniProtKB-SubCell"/>
</dbReference>
<evidence type="ECO:0000256" key="5">
    <source>
        <dbReference type="ARBA" id="ARBA00022840"/>
    </source>
</evidence>
<name>A0AAV2W3X8_9BIFI</name>
<gene>
    <name evidence="8" type="ORF">BANIM336_01057</name>
</gene>
<evidence type="ECO:0000256" key="3">
    <source>
        <dbReference type="ARBA" id="ARBA00022448"/>
    </source>
</evidence>
<proteinExistence type="inferred from homology"/>